<dbReference type="InterPro" id="IPR012899">
    <property type="entry name" value="LTXXQ"/>
</dbReference>
<evidence type="ECO:0000313" key="3">
    <source>
        <dbReference type="Proteomes" id="UP000318199"/>
    </source>
</evidence>
<evidence type="ECO:0008006" key="4">
    <source>
        <dbReference type="Google" id="ProtNLM"/>
    </source>
</evidence>
<dbReference type="GO" id="GO:0042597">
    <property type="term" value="C:periplasmic space"/>
    <property type="evidence" value="ECO:0007669"/>
    <property type="project" value="InterPro"/>
</dbReference>
<keyword evidence="1" id="KW-0732">Signal</keyword>
<dbReference type="EMBL" id="VOBQ01000009">
    <property type="protein sequence ID" value="TWO71086.1"/>
    <property type="molecule type" value="Genomic_DNA"/>
</dbReference>
<sequence>MNKLHKHLLAASLVAGLGLSAAFAQSPPAGGRHDPARHEQRIAKMQERHAQKLADLKAKLQIHAAQETAWNAWVAAMQPRARGQRPDLAAMTTPQRIDFMRARRAERAAAMDQRAEVTKSFYGVLSAAQQKVFDAETLRMGKGHRGHRGHHG</sequence>
<comment type="caution">
    <text evidence="2">The sequence shown here is derived from an EMBL/GenBank/DDBJ whole genome shotgun (WGS) entry which is preliminary data.</text>
</comment>
<evidence type="ECO:0000256" key="1">
    <source>
        <dbReference type="SAM" id="SignalP"/>
    </source>
</evidence>
<dbReference type="Proteomes" id="UP000318199">
    <property type="component" value="Unassembled WGS sequence"/>
</dbReference>
<dbReference type="Pfam" id="PF07813">
    <property type="entry name" value="LTXXQ"/>
    <property type="match status" value="1"/>
</dbReference>
<proteinExistence type="predicted"/>
<dbReference type="AlphaFoldDB" id="A0A562ZRW4"/>
<dbReference type="RefSeq" id="WP_145893316.1">
    <property type="nucleotide sequence ID" value="NZ_VOBQ01000009.1"/>
</dbReference>
<dbReference type="OrthoDB" id="5298564at2"/>
<reference evidence="2 3" key="1">
    <citation type="submission" date="2019-07" db="EMBL/GenBank/DDBJ databases">
        <title>Caenimonas sedimenti sp. nov., isolated from activated sludge.</title>
        <authorList>
            <person name="Xu J."/>
        </authorList>
    </citation>
    <scope>NUCLEOTIDE SEQUENCE [LARGE SCALE GENOMIC DNA]</scope>
    <source>
        <strain evidence="2 3">HX-9-20</strain>
    </source>
</reference>
<keyword evidence="3" id="KW-1185">Reference proteome</keyword>
<feature type="chain" id="PRO_5022027497" description="Spy/CpxP family protein refolding chaperone" evidence="1">
    <location>
        <begin position="25"/>
        <end position="152"/>
    </location>
</feature>
<gene>
    <name evidence="2" type="ORF">FN976_12260</name>
</gene>
<organism evidence="2 3">
    <name type="scientific">Caenimonas sedimenti</name>
    <dbReference type="NCBI Taxonomy" id="2596921"/>
    <lineage>
        <taxon>Bacteria</taxon>
        <taxon>Pseudomonadati</taxon>
        <taxon>Pseudomonadota</taxon>
        <taxon>Betaproteobacteria</taxon>
        <taxon>Burkholderiales</taxon>
        <taxon>Comamonadaceae</taxon>
        <taxon>Caenimonas</taxon>
    </lineage>
</organism>
<accession>A0A562ZRW4</accession>
<feature type="signal peptide" evidence="1">
    <location>
        <begin position="1"/>
        <end position="24"/>
    </location>
</feature>
<evidence type="ECO:0000313" key="2">
    <source>
        <dbReference type="EMBL" id="TWO71086.1"/>
    </source>
</evidence>
<name>A0A562ZRW4_9BURK</name>
<protein>
    <recommendedName>
        <fullName evidence="4">Spy/CpxP family protein refolding chaperone</fullName>
    </recommendedName>
</protein>